<evidence type="ECO:0000313" key="1">
    <source>
        <dbReference type="EMBL" id="MBO9150677.1"/>
    </source>
</evidence>
<proteinExistence type="predicted"/>
<keyword evidence="2" id="KW-1185">Reference proteome</keyword>
<gene>
    <name evidence="1" type="ORF">J7I43_00540</name>
</gene>
<dbReference type="EMBL" id="JAGHKP010000001">
    <property type="protein sequence ID" value="MBO9150677.1"/>
    <property type="molecule type" value="Genomic_DNA"/>
</dbReference>
<dbReference type="RefSeq" id="WP_209142158.1">
    <property type="nucleotide sequence ID" value="NZ_JAGHKP010000001.1"/>
</dbReference>
<sequence length="1113" mass="124614">MDEATHIFAGPPEMKSQDFAFLREEGMQFLRNVAALSWTDHNLHDPGITLLEACCYAITEMGLRSGMPMRDLLASDANGRPQDFVTAASILPVAPVTQKDIRKILIDHPMVQNAWVFPLESEPAGKIKVLLEFAEKQLNNNNFAVTVLPPMLGFNVEADIALPFWDEEDARPFAENVTLQNVTFQAFAPGVFWTPIEGTTSFFARITVQYQPPVGPVANRDLSVVAQINTALPDPLTQNPLVLDELMTLIGTLGDNSPADQTLLKEYNRWVTRANTAVRTIQRHMTAYRNLCEDFSAFKAVRLQEVAVTANIDVNAGVLLEDLLADIFLSIDRYITPVNLFRSLTDLQPELGADEIFEGPQMASGFLPDDALTATNLPEHVFTSDILRLILQHRDQRITDVEQREDVTSRRISAVRNLSLALFMDNRVITTNARDALCLINSQQHVPHLSPTKSKIVFYRNGLMVPYDLGLAITLFEERKLEQLNQPVTGPDDIALPTGDNYPVSSYYPIQEDLPVVYGVGSAGLPDSATLARRAQALQLQGYLFFFEQLTAGLASQLGNLNAFFSAAPDEERTIFQQPLYNLPQAAQLLRAYNPATSFDTFKNDENNNYRTALRQASENKDQFLARRNRVLNHLLAMFGEDMYDTISLAYHEASIVPNAASLLLPQLLQIQQAQRDQASQQLIREKSAFFRDLPSLSRHRAQSFGNPVWNAAHLLQVFPLQGAFGWHLRDASGGPVLRHAMPVSSEAVARMNAATTMALAKFSANFSTVPEPDGVNLRVQLKPHPDEDAVAVTLAVFANPAAAATAITGIVDTMLQHWRTYSYTPLERRLQHLLEVAVKERRPLLTDPGVYFEIYDEPPPIQKMFRLWSLPGFTGAELLRSTNGYVAATDPLAVAAAEAAIQTTISRGLHYDNFTITQSGPNFFGVELRLQDGTPIAEAPAVFASQAQAKAAVMQIWLHLHRFMSAEGFYMTEHLLLAPKDPPVTELQIREVKDPYSFQVTFIFPSGYAQNFSGGPQELSRPEKYRDPEFRKHAEQQVRKSCPSHILPRVLWVDRELPGAPPDSPSFENFETRYRLWQEAWITDETNETAIRPLRNSLVTMLNLIYEDFENE</sequence>
<accession>A0ABS3Y7M3</accession>
<dbReference type="Proteomes" id="UP000679126">
    <property type="component" value="Unassembled WGS sequence"/>
</dbReference>
<comment type="caution">
    <text evidence="1">The sequence shown here is derived from an EMBL/GenBank/DDBJ whole genome shotgun (WGS) entry which is preliminary data.</text>
</comment>
<organism evidence="1 2">
    <name type="scientific">Chitinophaga chungangae</name>
    <dbReference type="NCBI Taxonomy" id="2821488"/>
    <lineage>
        <taxon>Bacteria</taxon>
        <taxon>Pseudomonadati</taxon>
        <taxon>Bacteroidota</taxon>
        <taxon>Chitinophagia</taxon>
        <taxon>Chitinophagales</taxon>
        <taxon>Chitinophagaceae</taxon>
        <taxon>Chitinophaga</taxon>
    </lineage>
</organism>
<reference evidence="2" key="1">
    <citation type="submission" date="2021-03" db="EMBL/GenBank/DDBJ databases">
        <title>Assistant Professor.</title>
        <authorList>
            <person name="Huq M.A."/>
        </authorList>
    </citation>
    <scope>NUCLEOTIDE SEQUENCE [LARGE SCALE GENOMIC DNA]</scope>
    <source>
        <strain evidence="2">MAH-28</strain>
    </source>
</reference>
<evidence type="ECO:0000313" key="2">
    <source>
        <dbReference type="Proteomes" id="UP000679126"/>
    </source>
</evidence>
<name>A0ABS3Y7M3_9BACT</name>
<protein>
    <submittedName>
        <fullName evidence="1">Uncharacterized protein</fullName>
    </submittedName>
</protein>